<organism evidence="14 15">
    <name type="scientific">Agromyces tropicus</name>
    <dbReference type="NCBI Taxonomy" id="555371"/>
    <lineage>
        <taxon>Bacteria</taxon>
        <taxon>Bacillati</taxon>
        <taxon>Actinomycetota</taxon>
        <taxon>Actinomycetes</taxon>
        <taxon>Micrococcales</taxon>
        <taxon>Microbacteriaceae</taxon>
        <taxon>Agromyces</taxon>
    </lineage>
</organism>
<keyword evidence="3" id="KW-0633">Potassium transport</keyword>
<keyword evidence="9" id="KW-0406">Ion transport</keyword>
<evidence type="ECO:0000313" key="14">
    <source>
        <dbReference type="EMBL" id="GAA2032677.1"/>
    </source>
</evidence>
<reference evidence="14 15" key="1">
    <citation type="journal article" date="2019" name="Int. J. Syst. Evol. Microbiol.">
        <title>The Global Catalogue of Microorganisms (GCM) 10K type strain sequencing project: providing services to taxonomists for standard genome sequencing and annotation.</title>
        <authorList>
            <consortium name="The Broad Institute Genomics Platform"/>
            <consortium name="The Broad Institute Genome Sequencing Center for Infectious Disease"/>
            <person name="Wu L."/>
            <person name="Ma J."/>
        </authorList>
    </citation>
    <scope>NUCLEOTIDE SEQUENCE [LARGE SCALE GENOMIC DNA]</scope>
    <source>
        <strain evidence="14 15">JCM 15672</strain>
    </source>
</reference>
<keyword evidence="6" id="KW-0851">Voltage-gated channel</keyword>
<keyword evidence="15" id="KW-1185">Reference proteome</keyword>
<comment type="subcellular location">
    <subcellularLocation>
        <location evidence="1">Membrane</location>
        <topology evidence="1">Multi-pass membrane protein</topology>
    </subcellularLocation>
</comment>
<keyword evidence="7" id="KW-0630">Potassium</keyword>
<dbReference type="Pfam" id="PF00520">
    <property type="entry name" value="Ion_trans"/>
    <property type="match status" value="1"/>
</dbReference>
<evidence type="ECO:0000256" key="12">
    <source>
        <dbReference type="SAM" id="Phobius"/>
    </source>
</evidence>
<dbReference type="RefSeq" id="WP_344371505.1">
    <property type="nucleotide sequence ID" value="NZ_BAAAPW010000002.1"/>
</dbReference>
<evidence type="ECO:0000256" key="10">
    <source>
        <dbReference type="ARBA" id="ARBA00023136"/>
    </source>
</evidence>
<keyword evidence="10 12" id="KW-0472">Membrane</keyword>
<evidence type="ECO:0000256" key="8">
    <source>
        <dbReference type="ARBA" id="ARBA00022989"/>
    </source>
</evidence>
<dbReference type="InterPro" id="IPR005821">
    <property type="entry name" value="Ion_trans_dom"/>
</dbReference>
<evidence type="ECO:0000256" key="2">
    <source>
        <dbReference type="ARBA" id="ARBA00022448"/>
    </source>
</evidence>
<evidence type="ECO:0000256" key="11">
    <source>
        <dbReference type="ARBA" id="ARBA00023303"/>
    </source>
</evidence>
<evidence type="ECO:0000256" key="3">
    <source>
        <dbReference type="ARBA" id="ARBA00022538"/>
    </source>
</evidence>
<dbReference type="Gene3D" id="1.20.120.350">
    <property type="entry name" value="Voltage-gated potassium channels. Chain C"/>
    <property type="match status" value="1"/>
</dbReference>
<evidence type="ECO:0000256" key="9">
    <source>
        <dbReference type="ARBA" id="ARBA00023065"/>
    </source>
</evidence>
<evidence type="ECO:0000256" key="5">
    <source>
        <dbReference type="ARBA" id="ARBA00022826"/>
    </source>
</evidence>
<keyword evidence="5" id="KW-0631">Potassium channel</keyword>
<feature type="domain" description="Ion transport" evidence="13">
    <location>
        <begin position="13"/>
        <end position="211"/>
    </location>
</feature>
<dbReference type="PRINTS" id="PR00169">
    <property type="entry name" value="KCHANNEL"/>
</dbReference>
<dbReference type="SUPFAM" id="SSF81324">
    <property type="entry name" value="Voltage-gated potassium channels"/>
    <property type="match status" value="1"/>
</dbReference>
<evidence type="ECO:0000259" key="13">
    <source>
        <dbReference type="Pfam" id="PF00520"/>
    </source>
</evidence>
<proteinExistence type="predicted"/>
<feature type="transmembrane region" description="Helical" evidence="12">
    <location>
        <begin position="125"/>
        <end position="147"/>
    </location>
</feature>
<dbReference type="PANTHER" id="PTHR11537">
    <property type="entry name" value="VOLTAGE-GATED POTASSIUM CHANNEL"/>
    <property type="match status" value="1"/>
</dbReference>
<sequence>MPKPRSELKSTGYEIFVGALSVLSIVNLVLMYALVDAALDTVLQVMNALFSVIFLVDFAYRLFTAPRAGAYFFRHYGWADLLASLPFAELKILRLFRVVRVIRLMREVGPRTVWRTLVHDRAGSALYALLLMGVLVLQFGSLTMLFLEQDAPGANITSASDALWYTVVTISTVGYGDEYPVTNAGRLAGALMIVVGVGIFGTFTGYLANLFLSPRKGDRDEAAAQEPPSA</sequence>
<dbReference type="EMBL" id="BAAAPW010000002">
    <property type="protein sequence ID" value="GAA2032677.1"/>
    <property type="molecule type" value="Genomic_DNA"/>
</dbReference>
<evidence type="ECO:0000256" key="1">
    <source>
        <dbReference type="ARBA" id="ARBA00004141"/>
    </source>
</evidence>
<accession>A0ABN2UA80</accession>
<keyword evidence="8 12" id="KW-1133">Transmembrane helix</keyword>
<dbReference type="PANTHER" id="PTHR11537:SF254">
    <property type="entry name" value="POTASSIUM VOLTAGE-GATED CHANNEL PROTEIN SHAB"/>
    <property type="match status" value="1"/>
</dbReference>
<dbReference type="Gene3D" id="1.10.287.70">
    <property type="match status" value="1"/>
</dbReference>
<comment type="caution">
    <text evidence="14">The sequence shown here is derived from an EMBL/GenBank/DDBJ whole genome shotgun (WGS) entry which is preliminary data.</text>
</comment>
<evidence type="ECO:0000256" key="6">
    <source>
        <dbReference type="ARBA" id="ARBA00022882"/>
    </source>
</evidence>
<dbReference type="Proteomes" id="UP001501196">
    <property type="component" value="Unassembled WGS sequence"/>
</dbReference>
<evidence type="ECO:0000256" key="4">
    <source>
        <dbReference type="ARBA" id="ARBA00022692"/>
    </source>
</evidence>
<dbReference type="InterPro" id="IPR027359">
    <property type="entry name" value="Volt_channel_dom_sf"/>
</dbReference>
<gene>
    <name evidence="14" type="ORF">GCM10009819_15920</name>
</gene>
<dbReference type="Gene3D" id="1.20.5.110">
    <property type="match status" value="1"/>
</dbReference>
<evidence type="ECO:0000256" key="7">
    <source>
        <dbReference type="ARBA" id="ARBA00022958"/>
    </source>
</evidence>
<keyword evidence="2" id="KW-0813">Transport</keyword>
<feature type="transmembrane region" description="Helical" evidence="12">
    <location>
        <begin position="41"/>
        <end position="60"/>
    </location>
</feature>
<name>A0ABN2UA80_9MICO</name>
<feature type="transmembrane region" description="Helical" evidence="12">
    <location>
        <begin position="12"/>
        <end position="35"/>
    </location>
</feature>
<keyword evidence="11" id="KW-0407">Ion channel</keyword>
<keyword evidence="4 12" id="KW-0812">Transmembrane</keyword>
<feature type="transmembrane region" description="Helical" evidence="12">
    <location>
        <begin position="187"/>
        <end position="212"/>
    </location>
</feature>
<dbReference type="InterPro" id="IPR028325">
    <property type="entry name" value="VG_K_chnl"/>
</dbReference>
<protein>
    <submittedName>
        <fullName evidence="14">Ion transporter</fullName>
    </submittedName>
</protein>
<evidence type="ECO:0000313" key="15">
    <source>
        <dbReference type="Proteomes" id="UP001501196"/>
    </source>
</evidence>